<dbReference type="InterPro" id="IPR037108">
    <property type="entry name" value="TM1727-like_C_sf"/>
</dbReference>
<dbReference type="InterPro" id="IPR008927">
    <property type="entry name" value="6-PGluconate_DH-like_C_sf"/>
</dbReference>
<dbReference type="Pfam" id="PF10727">
    <property type="entry name" value="Rossmann-like"/>
    <property type="match status" value="1"/>
</dbReference>
<dbReference type="SUPFAM" id="SSF51735">
    <property type="entry name" value="NAD(P)-binding Rossmann-fold domains"/>
    <property type="match status" value="1"/>
</dbReference>
<dbReference type="Proteomes" id="UP000191663">
    <property type="component" value="Unassembled WGS sequence"/>
</dbReference>
<proteinExistence type="predicted"/>
<gene>
    <name evidence="3" type="ORF">BXT86_05710</name>
</gene>
<dbReference type="InterPro" id="IPR019665">
    <property type="entry name" value="OxRdtase/DH_put_Rossmann_dom"/>
</dbReference>
<accession>A0A1V4QED5</accession>
<dbReference type="PANTHER" id="PTHR40459">
    <property type="entry name" value="CONSERVED HYPOTHETICAL ALANINE AND LEUCINE RICH PROTEIN"/>
    <property type="match status" value="1"/>
</dbReference>
<evidence type="ECO:0000313" key="4">
    <source>
        <dbReference type="Proteomes" id="UP000191663"/>
    </source>
</evidence>
<organism evidence="3 4">
    <name type="scientific">candidate division WOR-3 bacterium 4484_100</name>
    <dbReference type="NCBI Taxonomy" id="1936077"/>
    <lineage>
        <taxon>Bacteria</taxon>
        <taxon>Bacteria division WOR-3</taxon>
    </lineage>
</organism>
<name>A0A1V4QED5_UNCW3</name>
<feature type="domain" description="DUF2520" evidence="2">
    <location>
        <begin position="128"/>
        <end position="253"/>
    </location>
</feature>
<dbReference type="Gene3D" id="3.40.50.720">
    <property type="entry name" value="NAD(P)-binding Rossmann-like Domain"/>
    <property type="match status" value="1"/>
</dbReference>
<evidence type="ECO:0008006" key="5">
    <source>
        <dbReference type="Google" id="ProtNLM"/>
    </source>
</evidence>
<dbReference type="EMBL" id="MUKB01000104">
    <property type="protein sequence ID" value="OPX17592.1"/>
    <property type="molecule type" value="Genomic_DNA"/>
</dbReference>
<dbReference type="Gene3D" id="1.10.1040.20">
    <property type="entry name" value="ProC-like, C-terminal domain"/>
    <property type="match status" value="1"/>
</dbReference>
<protein>
    <recommendedName>
        <fullName evidence="5">DUF2520 domain-containing protein</fullName>
    </recommendedName>
</protein>
<dbReference type="AlphaFoldDB" id="A0A1V4QED5"/>
<dbReference type="Pfam" id="PF10728">
    <property type="entry name" value="DUF2520"/>
    <property type="match status" value="1"/>
</dbReference>
<dbReference type="InterPro" id="IPR036291">
    <property type="entry name" value="NAD(P)-bd_dom_sf"/>
</dbReference>
<evidence type="ECO:0000313" key="3">
    <source>
        <dbReference type="EMBL" id="OPX17592.1"/>
    </source>
</evidence>
<feature type="domain" description="Putative oxidoreductase/dehydrogenase Rossmann-like" evidence="1">
    <location>
        <begin position="2"/>
        <end position="99"/>
    </location>
</feature>
<sequence>MKLGLIGCGRVGISIFYLLKKRNKIVGLYDINKKNLARAKKLLKYKKNLKIDEICKQSDALFIATPDDKIVKTYKNIRKYITAPKFIFHFSGSLSSKIIPKSKNIYRASIHPFATFPEVVLTPRRYFLFFEGDPPALRAVRKIFPKENFLIKRVNPRLKNRYHLIGVFSSNLLIGYLTLIRDLAKEIGWKDREFYEIVIPIIESTIKNVKKYGLKDGLSGPLKRGDKGVIKKHLETLRAKKGLNRLYKFLSSAILNDLVDPKAKKSLLDLFKN</sequence>
<comment type="caution">
    <text evidence="3">The sequence shown here is derived from an EMBL/GenBank/DDBJ whole genome shotgun (WGS) entry which is preliminary data.</text>
</comment>
<dbReference type="SUPFAM" id="SSF48179">
    <property type="entry name" value="6-phosphogluconate dehydrogenase C-terminal domain-like"/>
    <property type="match status" value="1"/>
</dbReference>
<reference evidence="4" key="1">
    <citation type="submission" date="2017-01" db="EMBL/GenBank/DDBJ databases">
        <title>Novel pathways for hydrocarbon cycling and metabolic interdependencies in hydrothermal sediment communities.</title>
        <authorList>
            <person name="Dombrowski N."/>
            <person name="Seitz K."/>
            <person name="Teske A."/>
            <person name="Baker B."/>
        </authorList>
    </citation>
    <scope>NUCLEOTIDE SEQUENCE [LARGE SCALE GENOMIC DNA]</scope>
</reference>
<dbReference type="InterPro" id="IPR018931">
    <property type="entry name" value="DUF2520"/>
</dbReference>
<evidence type="ECO:0000259" key="1">
    <source>
        <dbReference type="Pfam" id="PF10727"/>
    </source>
</evidence>
<dbReference type="PANTHER" id="PTHR40459:SF1">
    <property type="entry name" value="CONSERVED HYPOTHETICAL ALANINE AND LEUCINE RICH PROTEIN"/>
    <property type="match status" value="1"/>
</dbReference>
<evidence type="ECO:0000259" key="2">
    <source>
        <dbReference type="Pfam" id="PF10728"/>
    </source>
</evidence>